<name>A0ABD0JVH4_9CAEN</name>
<gene>
    <name evidence="2" type="ORF">BaRGS_00030028</name>
</gene>
<evidence type="ECO:0000313" key="2">
    <source>
        <dbReference type="EMBL" id="KAK7478724.1"/>
    </source>
</evidence>
<sequence>MNKRPAPFKRDILPETITGVQIDGKRHRKQSSEHVRDRYGNKESVGRTPHFLLQENEAEKRVTDDGEHANCRAEITIDGDGELRRVLFTQQQGTRLVLSVARKIRVETSIGSLGLLVI</sequence>
<evidence type="ECO:0000256" key="1">
    <source>
        <dbReference type="SAM" id="MobiDB-lite"/>
    </source>
</evidence>
<proteinExistence type="predicted"/>
<feature type="region of interest" description="Disordered" evidence="1">
    <location>
        <begin position="23"/>
        <end position="47"/>
    </location>
</feature>
<dbReference type="AlphaFoldDB" id="A0ABD0JVH4"/>
<comment type="caution">
    <text evidence="2">The sequence shown here is derived from an EMBL/GenBank/DDBJ whole genome shotgun (WGS) entry which is preliminary data.</text>
</comment>
<keyword evidence="3" id="KW-1185">Reference proteome</keyword>
<protein>
    <submittedName>
        <fullName evidence="2">Uncharacterized protein</fullName>
    </submittedName>
</protein>
<organism evidence="2 3">
    <name type="scientific">Batillaria attramentaria</name>
    <dbReference type="NCBI Taxonomy" id="370345"/>
    <lineage>
        <taxon>Eukaryota</taxon>
        <taxon>Metazoa</taxon>
        <taxon>Spiralia</taxon>
        <taxon>Lophotrochozoa</taxon>
        <taxon>Mollusca</taxon>
        <taxon>Gastropoda</taxon>
        <taxon>Caenogastropoda</taxon>
        <taxon>Sorbeoconcha</taxon>
        <taxon>Cerithioidea</taxon>
        <taxon>Batillariidae</taxon>
        <taxon>Batillaria</taxon>
    </lineage>
</organism>
<dbReference type="EMBL" id="JACVVK020000318">
    <property type="protein sequence ID" value="KAK7478724.1"/>
    <property type="molecule type" value="Genomic_DNA"/>
</dbReference>
<evidence type="ECO:0000313" key="3">
    <source>
        <dbReference type="Proteomes" id="UP001519460"/>
    </source>
</evidence>
<dbReference type="Proteomes" id="UP001519460">
    <property type="component" value="Unassembled WGS sequence"/>
</dbReference>
<feature type="compositionally biased region" description="Basic and acidic residues" evidence="1">
    <location>
        <begin position="30"/>
        <end position="45"/>
    </location>
</feature>
<reference evidence="2 3" key="1">
    <citation type="journal article" date="2023" name="Sci. Data">
        <title>Genome assembly of the Korean intertidal mud-creeper Batillaria attramentaria.</title>
        <authorList>
            <person name="Patra A.K."/>
            <person name="Ho P.T."/>
            <person name="Jun S."/>
            <person name="Lee S.J."/>
            <person name="Kim Y."/>
            <person name="Won Y.J."/>
        </authorList>
    </citation>
    <scope>NUCLEOTIDE SEQUENCE [LARGE SCALE GENOMIC DNA]</scope>
    <source>
        <strain evidence="2">Wonlab-2016</strain>
    </source>
</reference>
<accession>A0ABD0JVH4</accession>